<sequence length="292" mass="30936">MIVITTPTGDIGRQVLNRVLDSGEPVRVIVRDPSRLPGHVHDRAEVVQGSHSDADVIAKALAGADRLFWLVPPPPFGSPVSARQYYLDFARPAAEAAASQGAGMVGVTSLGHGYQGEAGLLSAALAMDALIEGAGAGYRALALPFFMENLLRHAVSIREQGTFSMANSADRPLPAVATRDVAATAATLLLDRSWRGPARVPVVSPDTLTPGEMAEVISETLGRTVTYRQVPVADLEALMRRRGASDAMTQGMADMIEAQNNGIYAAEPRDPGSAATGFRQWCQDVLRPAIES</sequence>
<dbReference type="PANTHER" id="PTHR43162:SF1">
    <property type="entry name" value="PRESTALK A DIFFERENTIATION PROTEIN A"/>
    <property type="match status" value="1"/>
</dbReference>
<name>A0ABQ3WR68_9ACTN</name>
<dbReference type="EMBL" id="BOMF01000107">
    <property type="protein sequence ID" value="GID48671.1"/>
    <property type="molecule type" value="Genomic_DNA"/>
</dbReference>
<dbReference type="InterPro" id="IPR051604">
    <property type="entry name" value="Ergot_Alk_Oxidoreductase"/>
</dbReference>
<dbReference type="SUPFAM" id="SSF51735">
    <property type="entry name" value="NAD(P)-binding Rossmann-fold domains"/>
    <property type="match status" value="1"/>
</dbReference>
<feature type="domain" description="NAD(P)-binding" evidence="1">
    <location>
        <begin position="8"/>
        <end position="189"/>
    </location>
</feature>
<dbReference type="InterPro" id="IPR036291">
    <property type="entry name" value="NAD(P)-bd_dom_sf"/>
</dbReference>
<dbReference type="InterPro" id="IPR016040">
    <property type="entry name" value="NAD(P)-bd_dom"/>
</dbReference>
<dbReference type="Gene3D" id="3.90.25.10">
    <property type="entry name" value="UDP-galactose 4-epimerase, domain 1"/>
    <property type="match status" value="1"/>
</dbReference>
<evidence type="ECO:0000313" key="2">
    <source>
        <dbReference type="EMBL" id="GID48671.1"/>
    </source>
</evidence>
<dbReference type="RefSeq" id="WP_204298843.1">
    <property type="nucleotide sequence ID" value="NZ_BAAAGQ010000027.1"/>
</dbReference>
<organism evidence="2">
    <name type="scientific">Actinoplanes campanulatus</name>
    <dbReference type="NCBI Taxonomy" id="113559"/>
    <lineage>
        <taxon>Bacteria</taxon>
        <taxon>Bacillati</taxon>
        <taxon>Actinomycetota</taxon>
        <taxon>Actinomycetes</taxon>
        <taxon>Micromonosporales</taxon>
        <taxon>Micromonosporaceae</taxon>
        <taxon>Actinoplanes</taxon>
    </lineage>
</organism>
<dbReference type="Gene3D" id="3.40.50.720">
    <property type="entry name" value="NAD(P)-binding Rossmann-like Domain"/>
    <property type="match status" value="1"/>
</dbReference>
<accession>A0ABQ3WR68</accession>
<dbReference type="PANTHER" id="PTHR43162">
    <property type="match status" value="1"/>
</dbReference>
<gene>
    <name evidence="2" type="ORF">Aca07nite_59460</name>
</gene>
<reference evidence="2" key="1">
    <citation type="submission" date="2021-01" db="EMBL/GenBank/DDBJ databases">
        <title>Whole genome shotgun sequence of Actinoplanes capillaceus NBRC 16408.</title>
        <authorList>
            <person name="Komaki H."/>
            <person name="Tamura T."/>
        </authorList>
    </citation>
    <scope>NUCLEOTIDE SEQUENCE [LARGE SCALE GENOMIC DNA]</scope>
    <source>
        <strain evidence="2">NBRC 16408</strain>
    </source>
</reference>
<protein>
    <submittedName>
        <fullName evidence="2">NmrA family transcriptional regulator</fullName>
    </submittedName>
</protein>
<proteinExistence type="predicted"/>
<dbReference type="Pfam" id="PF13460">
    <property type="entry name" value="NAD_binding_10"/>
    <property type="match status" value="1"/>
</dbReference>
<evidence type="ECO:0000259" key="1">
    <source>
        <dbReference type="Pfam" id="PF13460"/>
    </source>
</evidence>
<comment type="caution">
    <text evidence="2">The sequence shown here is derived from an EMBL/GenBank/DDBJ whole genome shotgun (WGS) entry which is preliminary data.</text>
</comment>